<gene>
    <name evidence="2" type="ORF">Cpir12675_003655</name>
</gene>
<feature type="compositionally biased region" description="Acidic residues" evidence="1">
    <location>
        <begin position="157"/>
        <end position="168"/>
    </location>
</feature>
<feature type="region of interest" description="Disordered" evidence="1">
    <location>
        <begin position="142"/>
        <end position="199"/>
    </location>
</feature>
<comment type="caution">
    <text evidence="2">The sequence shown here is derived from an EMBL/GenBank/DDBJ whole genome shotgun (WGS) entry which is preliminary data.</text>
</comment>
<reference evidence="2 3" key="1">
    <citation type="journal article" date="2024" name="IMA Fungus">
        <title>IMA Genome - F19 : A genome assembly and annotation guide to empower mycologists, including annotated draft genome sequences of Ceratocystis pirilliformis, Diaporthe australafricana, Fusarium ophioides, Paecilomyces lecythidis, and Sporothrix stenoceras.</title>
        <authorList>
            <person name="Aylward J."/>
            <person name="Wilson A.M."/>
            <person name="Visagie C.M."/>
            <person name="Spraker J."/>
            <person name="Barnes I."/>
            <person name="Buitendag C."/>
            <person name="Ceriani C."/>
            <person name="Del Mar Angel L."/>
            <person name="du Plessis D."/>
            <person name="Fuchs T."/>
            <person name="Gasser K."/>
            <person name="Kramer D."/>
            <person name="Li W."/>
            <person name="Munsamy K."/>
            <person name="Piso A."/>
            <person name="Price J.L."/>
            <person name="Sonnekus B."/>
            <person name="Thomas C."/>
            <person name="van der Nest A."/>
            <person name="van Dijk A."/>
            <person name="van Heerden A."/>
            <person name="van Vuuren N."/>
            <person name="Yilmaz N."/>
            <person name="Duong T.A."/>
            <person name="van der Merwe N.A."/>
            <person name="Wingfield M.J."/>
            <person name="Wingfield B.D."/>
        </authorList>
    </citation>
    <scope>NUCLEOTIDE SEQUENCE [LARGE SCALE GENOMIC DNA]</scope>
    <source>
        <strain evidence="2 3">CMW 12675</strain>
    </source>
</reference>
<accession>A0ABR3Z383</accession>
<organism evidence="2 3">
    <name type="scientific">Ceratocystis pirilliformis</name>
    <dbReference type="NCBI Taxonomy" id="259994"/>
    <lineage>
        <taxon>Eukaryota</taxon>
        <taxon>Fungi</taxon>
        <taxon>Dikarya</taxon>
        <taxon>Ascomycota</taxon>
        <taxon>Pezizomycotina</taxon>
        <taxon>Sordariomycetes</taxon>
        <taxon>Hypocreomycetidae</taxon>
        <taxon>Microascales</taxon>
        <taxon>Ceratocystidaceae</taxon>
        <taxon>Ceratocystis</taxon>
    </lineage>
</organism>
<dbReference type="Proteomes" id="UP001583280">
    <property type="component" value="Unassembled WGS sequence"/>
</dbReference>
<proteinExistence type="predicted"/>
<protein>
    <submittedName>
        <fullName evidence="2">Uncharacterized protein</fullName>
    </submittedName>
</protein>
<keyword evidence="3" id="KW-1185">Reference proteome</keyword>
<sequence>MLSLPDHDSQSSRVIIDILLENLAEMNIDADSIDPCGTAHPEYYSQDVTNDVTIYDCVLAELQQVQQFLGDQALARSASQAAESDAKLIRKYQREEKHQSRDRWLALELSKTKGNGVVGASGFGDVTDTDDSDAELTSAMSAKDTLGNEDLTQAQGNDDDSVCDEEYVLQDISTSAPRDRGFTAISPGVDHSSRATLRQ</sequence>
<evidence type="ECO:0000256" key="1">
    <source>
        <dbReference type="SAM" id="MobiDB-lite"/>
    </source>
</evidence>
<evidence type="ECO:0000313" key="3">
    <source>
        <dbReference type="Proteomes" id="UP001583280"/>
    </source>
</evidence>
<dbReference type="EMBL" id="JAWDJO010000090">
    <property type="protein sequence ID" value="KAL1894478.1"/>
    <property type="molecule type" value="Genomic_DNA"/>
</dbReference>
<name>A0ABR3Z383_9PEZI</name>
<evidence type="ECO:0000313" key="2">
    <source>
        <dbReference type="EMBL" id="KAL1894478.1"/>
    </source>
</evidence>